<dbReference type="PATRIC" id="fig|817.53.peg.2164"/>
<dbReference type="AlphaFoldDB" id="A0A0I9UQZ8"/>
<organism evidence="1">
    <name type="scientific">Bacteroides fragilis</name>
    <dbReference type="NCBI Taxonomy" id="817"/>
    <lineage>
        <taxon>Bacteria</taxon>
        <taxon>Pseudomonadati</taxon>
        <taxon>Bacteroidota</taxon>
        <taxon>Bacteroidia</taxon>
        <taxon>Bacteroidales</taxon>
        <taxon>Bacteroidaceae</taxon>
        <taxon>Bacteroides</taxon>
    </lineage>
</organism>
<reference evidence="1" key="2">
    <citation type="submission" date="2014-07" db="EMBL/GenBank/DDBJ databases">
        <title>Genetics and epidemiology of antimicrobial resistance in B. fragilis group.</title>
        <authorList>
            <person name="Sydenham T.V."/>
            <person name="Hasman H."/>
            <person name="Kemp M."/>
            <person name="Justesen U.S."/>
        </authorList>
    </citation>
    <scope>NUCLEOTIDE SEQUENCE [LARGE SCALE GENOMIC DNA]</scope>
    <source>
        <strain evidence="1">DCMOUH0018B</strain>
    </source>
</reference>
<protein>
    <submittedName>
        <fullName evidence="1">Uncharacterized protein</fullName>
    </submittedName>
</protein>
<gene>
    <name evidence="1" type="ORF">EE52_0210480</name>
</gene>
<comment type="caution">
    <text evidence="1">The sequence shown here is derived from an EMBL/GenBank/DDBJ whole genome shotgun (WGS) entry which is preliminary data.</text>
</comment>
<accession>A0A0I9UQZ8</accession>
<name>A0A0I9UQZ8_BACFG</name>
<proteinExistence type="predicted"/>
<sequence>MANRFKLYNSKEASLLGSKLNHGKQIRKLSTRTNKSKKTGHKHLYINTIHIIHYKIPGQWQIVHVG</sequence>
<reference evidence="1" key="1">
    <citation type="book" date="2014" name="THE 24TH EUROPEAN CONGRESS OF CLINICAL MICROBIOLOGY AND INFECTIOUS DISEASES" publisher="ECCMID 2014" city="Barcelona, Spain">
        <title>Identification of resistance genes in three multidrug-resistant Bacteroides fragilis isolates by whole genome sequencing.</title>
        <editorList>
            <person name="Unknown"/>
            <person name="A."/>
        </editorList>
        <authorList>
            <person name="Sydenham T.V."/>
            <person name="Hasman H."/>
            <person name="Wang M."/>
            <person name="Soki J."/>
            <person name="Nagy E."/>
            <person name="Justesen U.S."/>
        </authorList>
    </citation>
    <scope>NUCLEOTIDE SEQUENCE</scope>
    <source>
        <strain evidence="1">DCMOUH0018B</strain>
    </source>
</reference>
<dbReference type="EMBL" id="JMZZ02000108">
    <property type="protein sequence ID" value="KFX74649.1"/>
    <property type="molecule type" value="Genomic_DNA"/>
</dbReference>
<evidence type="ECO:0000313" key="1">
    <source>
        <dbReference type="EMBL" id="KFX74649.1"/>
    </source>
</evidence>